<gene>
    <name evidence="3" type="ORF">GMARGA_LOCUS18958</name>
</gene>
<reference evidence="3 4" key="1">
    <citation type="submission" date="2021-06" db="EMBL/GenBank/DDBJ databases">
        <authorList>
            <person name="Kallberg Y."/>
            <person name="Tangrot J."/>
            <person name="Rosling A."/>
        </authorList>
    </citation>
    <scope>NUCLEOTIDE SEQUENCE [LARGE SCALE GENOMIC DNA]</scope>
    <source>
        <strain evidence="3 4">120-4 pot B 10/14</strain>
    </source>
</reference>
<feature type="compositionally biased region" description="Basic residues" evidence="2">
    <location>
        <begin position="8"/>
        <end position="17"/>
    </location>
</feature>
<feature type="coiled-coil region" evidence="1">
    <location>
        <begin position="36"/>
        <end position="93"/>
    </location>
</feature>
<proteinExistence type="predicted"/>
<dbReference type="EMBL" id="CAJVQB010015507">
    <property type="protein sequence ID" value="CAG8774940.1"/>
    <property type="molecule type" value="Genomic_DNA"/>
</dbReference>
<accession>A0ABN7VII7</accession>
<comment type="caution">
    <text evidence="3">The sequence shown here is derived from an EMBL/GenBank/DDBJ whole genome shotgun (WGS) entry which is preliminary data.</text>
</comment>
<feature type="region of interest" description="Disordered" evidence="2">
    <location>
        <begin position="1"/>
        <end position="33"/>
    </location>
</feature>
<name>A0ABN7VII7_GIGMA</name>
<feature type="non-terminal residue" evidence="3">
    <location>
        <position position="95"/>
    </location>
</feature>
<evidence type="ECO:0000256" key="1">
    <source>
        <dbReference type="SAM" id="Coils"/>
    </source>
</evidence>
<evidence type="ECO:0000313" key="4">
    <source>
        <dbReference type="Proteomes" id="UP000789901"/>
    </source>
</evidence>
<evidence type="ECO:0000313" key="3">
    <source>
        <dbReference type="EMBL" id="CAG8774940.1"/>
    </source>
</evidence>
<keyword evidence="4" id="KW-1185">Reference proteome</keyword>
<dbReference type="Proteomes" id="UP000789901">
    <property type="component" value="Unassembled WGS sequence"/>
</dbReference>
<protein>
    <submittedName>
        <fullName evidence="3">41790_t:CDS:1</fullName>
    </submittedName>
</protein>
<keyword evidence="1" id="KW-0175">Coiled coil</keyword>
<sequence length="95" mass="11405">MLRPPKFTNHRIRRNKNSPRQLGKNLAARLNGQIEDKKSRRQIRILLDNIEQMENQLIEVKNKLDDAKMEKDLQEIKTQLEETNKKLEEKDKELE</sequence>
<evidence type="ECO:0000256" key="2">
    <source>
        <dbReference type="SAM" id="MobiDB-lite"/>
    </source>
</evidence>
<organism evidence="3 4">
    <name type="scientific">Gigaspora margarita</name>
    <dbReference type="NCBI Taxonomy" id="4874"/>
    <lineage>
        <taxon>Eukaryota</taxon>
        <taxon>Fungi</taxon>
        <taxon>Fungi incertae sedis</taxon>
        <taxon>Mucoromycota</taxon>
        <taxon>Glomeromycotina</taxon>
        <taxon>Glomeromycetes</taxon>
        <taxon>Diversisporales</taxon>
        <taxon>Gigasporaceae</taxon>
        <taxon>Gigaspora</taxon>
    </lineage>
</organism>